<feature type="compositionally biased region" description="Basic and acidic residues" evidence="2">
    <location>
        <begin position="177"/>
        <end position="197"/>
    </location>
</feature>
<dbReference type="AlphaFoldDB" id="A0A1T4X4R2"/>
<evidence type="ECO:0000313" key="5">
    <source>
        <dbReference type="Proteomes" id="UP000190460"/>
    </source>
</evidence>
<dbReference type="GO" id="GO:0003723">
    <property type="term" value="F:RNA binding"/>
    <property type="evidence" value="ECO:0007669"/>
    <property type="project" value="UniProtKB-KW"/>
</dbReference>
<evidence type="ECO:0000313" key="4">
    <source>
        <dbReference type="EMBL" id="SKA83821.1"/>
    </source>
</evidence>
<organism evidence="4 5">
    <name type="scientific">Thiothrix eikelboomii</name>
    <dbReference type="NCBI Taxonomy" id="92487"/>
    <lineage>
        <taxon>Bacteria</taxon>
        <taxon>Pseudomonadati</taxon>
        <taxon>Pseudomonadota</taxon>
        <taxon>Gammaproteobacteria</taxon>
        <taxon>Thiotrichales</taxon>
        <taxon>Thiotrichaceae</taxon>
        <taxon>Thiothrix</taxon>
    </lineage>
</organism>
<name>A0A1T4X4R2_9GAMM</name>
<feature type="region of interest" description="Disordered" evidence="2">
    <location>
        <begin position="176"/>
        <end position="197"/>
    </location>
</feature>
<reference evidence="4 5" key="1">
    <citation type="submission" date="2017-02" db="EMBL/GenBank/DDBJ databases">
        <authorList>
            <person name="Peterson S.W."/>
        </authorList>
    </citation>
    <scope>NUCLEOTIDE SEQUENCE [LARGE SCALE GENOMIC DNA]</scope>
    <source>
        <strain evidence="4 5">ATCC 49788</strain>
    </source>
</reference>
<dbReference type="Gene3D" id="1.10.1710.10">
    <property type="entry name" value="ProQ/FinO domain"/>
    <property type="match status" value="1"/>
</dbReference>
<gene>
    <name evidence="4" type="ORF">SAMN02745130_02422</name>
</gene>
<dbReference type="EMBL" id="FUYB01000012">
    <property type="protein sequence ID" value="SKA83821.1"/>
    <property type="molecule type" value="Genomic_DNA"/>
</dbReference>
<protein>
    <submittedName>
        <fullName evidence="4">ProQ/FINO family protein</fullName>
    </submittedName>
</protein>
<dbReference type="SUPFAM" id="SSF48657">
    <property type="entry name" value="FinO-like"/>
    <property type="match status" value="1"/>
</dbReference>
<evidence type="ECO:0000256" key="2">
    <source>
        <dbReference type="SAM" id="MobiDB-lite"/>
    </source>
</evidence>
<keyword evidence="5" id="KW-1185">Reference proteome</keyword>
<proteinExistence type="predicted"/>
<feature type="region of interest" description="Disordered" evidence="2">
    <location>
        <begin position="51"/>
        <end position="96"/>
    </location>
</feature>
<evidence type="ECO:0000256" key="1">
    <source>
        <dbReference type="ARBA" id="ARBA00022884"/>
    </source>
</evidence>
<accession>A0A1T4X4R2</accession>
<evidence type="ECO:0000259" key="3">
    <source>
        <dbReference type="SMART" id="SM00945"/>
    </source>
</evidence>
<dbReference type="Pfam" id="PF04352">
    <property type="entry name" value="ProQ"/>
    <property type="match status" value="1"/>
</dbReference>
<dbReference type="InterPro" id="IPR036442">
    <property type="entry name" value="ProQ/FinO_sf"/>
</dbReference>
<feature type="region of interest" description="Disordered" evidence="2">
    <location>
        <begin position="1"/>
        <end position="39"/>
    </location>
</feature>
<dbReference type="OrthoDB" id="9180746at2"/>
<dbReference type="Proteomes" id="UP000190460">
    <property type="component" value="Unassembled WGS sequence"/>
</dbReference>
<keyword evidence="1" id="KW-0694">RNA-binding</keyword>
<dbReference type="InterPro" id="IPR016103">
    <property type="entry name" value="ProQ/FinO"/>
</dbReference>
<dbReference type="STRING" id="92487.SAMN02745130_02422"/>
<dbReference type="RefSeq" id="WP_078922896.1">
    <property type="nucleotide sequence ID" value="NZ_FUYB01000012.1"/>
</dbReference>
<sequence length="197" mass="22459">MTDTPRKTLTLKRKLPPESVTESAPSSLTTTGVEPMTRETRILGKRIIIRHEEVKSNKPSFNHQGKLGSTKHKTSQPKDARPKANKPVEPSPSETQAKAMDRFLAERFEVWLSYKPLALGVEADLYQLMDQNQPPASKRVVQRLLRMHCNHGKYLQAVIDGQQRYTLVGETLGEVSQTEREHANRTLKEHEEKKAQR</sequence>
<feature type="domain" description="ProQ/FinO" evidence="3">
    <location>
        <begin position="92"/>
        <end position="197"/>
    </location>
</feature>
<dbReference type="SMART" id="SM00945">
    <property type="entry name" value="ProQ"/>
    <property type="match status" value="1"/>
</dbReference>
<feature type="compositionally biased region" description="Polar residues" evidence="2">
    <location>
        <begin position="20"/>
        <end position="32"/>
    </location>
</feature>